<dbReference type="AlphaFoldDB" id="A0A381SL79"/>
<reference evidence="1" key="1">
    <citation type="submission" date="2018-05" db="EMBL/GenBank/DDBJ databases">
        <authorList>
            <person name="Lanie J.A."/>
            <person name="Ng W.-L."/>
            <person name="Kazmierczak K.M."/>
            <person name="Andrzejewski T.M."/>
            <person name="Davidsen T.M."/>
            <person name="Wayne K.J."/>
            <person name="Tettelin H."/>
            <person name="Glass J.I."/>
            <person name="Rusch D."/>
            <person name="Podicherti R."/>
            <person name="Tsui H.-C.T."/>
            <person name="Winkler M.E."/>
        </authorList>
    </citation>
    <scope>NUCLEOTIDE SEQUENCE</scope>
</reference>
<evidence type="ECO:0000313" key="1">
    <source>
        <dbReference type="EMBL" id="SVA04810.1"/>
    </source>
</evidence>
<accession>A0A381SL79</accession>
<dbReference type="EMBL" id="UINC01003266">
    <property type="protein sequence ID" value="SVA04810.1"/>
    <property type="molecule type" value="Genomic_DNA"/>
</dbReference>
<sequence length="117" mass="12929">VGIKTGLLSVSLSSLLDRFVYLNTAVQFKDTLRLAHLLALNKRKFHRLKSEYRKLPLQRKNSGSYKTVLQEKVPGKISISATHCPSFCAFSFAAGGTIILETEDYSTKALVGPIVCI</sequence>
<feature type="non-terminal residue" evidence="1">
    <location>
        <position position="1"/>
    </location>
</feature>
<gene>
    <name evidence="1" type="ORF">METZ01_LOCUS57664</name>
</gene>
<name>A0A381SL79_9ZZZZ</name>
<organism evidence="1">
    <name type="scientific">marine metagenome</name>
    <dbReference type="NCBI Taxonomy" id="408172"/>
    <lineage>
        <taxon>unclassified sequences</taxon>
        <taxon>metagenomes</taxon>
        <taxon>ecological metagenomes</taxon>
    </lineage>
</organism>
<protein>
    <submittedName>
        <fullName evidence="1">Uncharacterized protein</fullName>
    </submittedName>
</protein>
<proteinExistence type="predicted"/>